<comment type="caution">
    <text evidence="2">The sequence shown here is derived from an EMBL/GenBank/DDBJ whole genome shotgun (WGS) entry which is preliminary data.</text>
</comment>
<dbReference type="RefSeq" id="WP_203761624.1">
    <property type="nucleotide sequence ID" value="NZ_BAAABO010000027.1"/>
</dbReference>
<dbReference type="EMBL" id="BOMI01000037">
    <property type="protein sequence ID" value="GID73717.1"/>
    <property type="molecule type" value="Genomic_DNA"/>
</dbReference>
<dbReference type="Gene3D" id="3.40.630.30">
    <property type="match status" value="1"/>
</dbReference>
<evidence type="ECO:0000259" key="1">
    <source>
        <dbReference type="PROSITE" id="PS51186"/>
    </source>
</evidence>
<dbReference type="CDD" id="cd04301">
    <property type="entry name" value="NAT_SF"/>
    <property type="match status" value="1"/>
</dbReference>
<keyword evidence="3" id="KW-1185">Reference proteome</keyword>
<dbReference type="PROSITE" id="PS51186">
    <property type="entry name" value="GNAT"/>
    <property type="match status" value="1"/>
</dbReference>
<dbReference type="Proteomes" id="UP000609879">
    <property type="component" value="Unassembled WGS sequence"/>
</dbReference>
<dbReference type="InterPro" id="IPR052523">
    <property type="entry name" value="Trichothecene_AcTrans"/>
</dbReference>
<dbReference type="SUPFAM" id="SSF55729">
    <property type="entry name" value="Acyl-CoA N-acyltransferases (Nat)"/>
    <property type="match status" value="1"/>
</dbReference>
<protein>
    <submittedName>
        <fullName evidence="2">N-acetyltransferase</fullName>
    </submittedName>
</protein>
<sequence length="210" mass="23981">MTLAQQPLPVIRRARADDQHHLTMLLVAAFFHGDLAPYLVPDIADRASRYWPYFEIFAEHALGCADVDLIMEDEAAMPAAAAIWHRVGQQGLRFDLPDYDIRLVNAVGKWLPRFLALDEAMHRHHPAGREHDYLAYLAVQPALQNKGLGSRLLDHRHKHPDTAGRPAYLEATGDRNRRLYERHGYTLLTPYQVGPRGPLLYPMWLPGLRD</sequence>
<dbReference type="PANTHER" id="PTHR42791:SF1">
    <property type="entry name" value="N-ACETYLTRANSFERASE DOMAIN-CONTAINING PROTEIN"/>
    <property type="match status" value="1"/>
</dbReference>
<name>A0ABQ3Y173_9ACTN</name>
<evidence type="ECO:0000313" key="2">
    <source>
        <dbReference type="EMBL" id="GID73717.1"/>
    </source>
</evidence>
<accession>A0ABQ3Y173</accession>
<dbReference type="InterPro" id="IPR000182">
    <property type="entry name" value="GNAT_dom"/>
</dbReference>
<proteinExistence type="predicted"/>
<dbReference type="InterPro" id="IPR016181">
    <property type="entry name" value="Acyl_CoA_acyltransferase"/>
</dbReference>
<organism evidence="2 3">
    <name type="scientific">Paractinoplanes deccanensis</name>
    <dbReference type="NCBI Taxonomy" id="113561"/>
    <lineage>
        <taxon>Bacteria</taxon>
        <taxon>Bacillati</taxon>
        <taxon>Actinomycetota</taxon>
        <taxon>Actinomycetes</taxon>
        <taxon>Micromonosporales</taxon>
        <taxon>Micromonosporaceae</taxon>
        <taxon>Paractinoplanes</taxon>
    </lineage>
</organism>
<gene>
    <name evidence="2" type="ORF">Ade02nite_23580</name>
</gene>
<dbReference type="PANTHER" id="PTHR42791">
    <property type="entry name" value="GNAT FAMILY ACETYLTRANSFERASE"/>
    <property type="match status" value="1"/>
</dbReference>
<dbReference type="Pfam" id="PF13508">
    <property type="entry name" value="Acetyltransf_7"/>
    <property type="match status" value="1"/>
</dbReference>
<reference evidence="2 3" key="1">
    <citation type="submission" date="2021-01" db="EMBL/GenBank/DDBJ databases">
        <title>Whole genome shotgun sequence of Actinoplanes deccanensis NBRC 13994.</title>
        <authorList>
            <person name="Komaki H."/>
            <person name="Tamura T."/>
        </authorList>
    </citation>
    <scope>NUCLEOTIDE SEQUENCE [LARGE SCALE GENOMIC DNA]</scope>
    <source>
        <strain evidence="2 3">NBRC 13994</strain>
    </source>
</reference>
<feature type="domain" description="N-acetyltransferase" evidence="1">
    <location>
        <begin position="67"/>
        <end position="206"/>
    </location>
</feature>
<evidence type="ECO:0000313" key="3">
    <source>
        <dbReference type="Proteomes" id="UP000609879"/>
    </source>
</evidence>